<evidence type="ECO:0000256" key="3">
    <source>
        <dbReference type="ARBA" id="ARBA00022842"/>
    </source>
</evidence>
<dbReference type="RefSeq" id="WP_160382841.1">
    <property type="nucleotide sequence ID" value="NZ_WNXQ01000005.1"/>
</dbReference>
<sequence>MTALDLIVFSDLDGTLLDHATYDWSPARPALDRLAALDVPVVLASSKTAAEIAPLRREMGLERWPAIVENGAGLLPAGQGADAPGPEYPRLRAVLKGLPETLRAGFEGFGDWSDAEVARRTGLPPESARLARIRAFSEPGIWGGDDAGRDAFVAALAAQGVSARLGGRYLTLSFGGTKADRMAELATSLGRTRMVALGDAPNDAEMLTTADIGVVIANPHGPGLPELPGEAAGRIRRSTKTGPAGWNEMILPLVSDQADTPAG</sequence>
<keyword evidence="1" id="KW-0479">Metal-binding</keyword>
<keyword evidence="2 4" id="KW-0378">Hydrolase</keyword>
<evidence type="ECO:0000256" key="1">
    <source>
        <dbReference type="ARBA" id="ARBA00022723"/>
    </source>
</evidence>
<keyword evidence="5" id="KW-1185">Reference proteome</keyword>
<evidence type="ECO:0000313" key="4">
    <source>
        <dbReference type="EMBL" id="MWB78629.1"/>
    </source>
</evidence>
<accession>A0A844WG01</accession>
<dbReference type="SFLD" id="SFLDG01142">
    <property type="entry name" value="C2.B.2:_Mannosyl-3-phosphoglyc"/>
    <property type="match status" value="1"/>
</dbReference>
<dbReference type="Gene3D" id="3.30.980.20">
    <property type="entry name" value="Putative mannosyl-3-phosphoglycerate phosphatase, domain 2"/>
    <property type="match status" value="1"/>
</dbReference>
<dbReference type="EMBL" id="WNXQ01000005">
    <property type="protein sequence ID" value="MWB78629.1"/>
    <property type="molecule type" value="Genomic_DNA"/>
</dbReference>
<dbReference type="GO" id="GO:0050531">
    <property type="term" value="F:mannosyl-3-phosphoglycerate phosphatase activity"/>
    <property type="evidence" value="ECO:0007669"/>
    <property type="project" value="InterPro"/>
</dbReference>
<proteinExistence type="predicted"/>
<dbReference type="Pfam" id="PF08282">
    <property type="entry name" value="Hydrolase_3"/>
    <property type="match status" value="2"/>
</dbReference>
<name>A0A844WG01_9RHOB</name>
<protein>
    <submittedName>
        <fullName evidence="4">HAD hydrolase family protein</fullName>
    </submittedName>
</protein>
<dbReference type="AlphaFoldDB" id="A0A844WG01"/>
<dbReference type="PANTHER" id="PTHR10000:SF8">
    <property type="entry name" value="HAD SUPERFAMILY HYDROLASE-LIKE, TYPE 3"/>
    <property type="match status" value="1"/>
</dbReference>
<dbReference type="SFLD" id="SFLDS00003">
    <property type="entry name" value="Haloacid_Dehalogenase"/>
    <property type="match status" value="1"/>
</dbReference>
<dbReference type="NCBIfam" id="TIGR01486">
    <property type="entry name" value="HAD-SF-IIB-MPGP"/>
    <property type="match status" value="1"/>
</dbReference>
<dbReference type="SFLD" id="SFLDG01140">
    <property type="entry name" value="C2.B:_Phosphomannomutase_and_P"/>
    <property type="match status" value="1"/>
</dbReference>
<dbReference type="GO" id="GO:0000287">
    <property type="term" value="F:magnesium ion binding"/>
    <property type="evidence" value="ECO:0007669"/>
    <property type="project" value="TreeGrafter"/>
</dbReference>
<evidence type="ECO:0000313" key="5">
    <source>
        <dbReference type="Proteomes" id="UP000443843"/>
    </source>
</evidence>
<dbReference type="PANTHER" id="PTHR10000">
    <property type="entry name" value="PHOSPHOSERINE PHOSPHATASE"/>
    <property type="match status" value="1"/>
</dbReference>
<keyword evidence="3" id="KW-0460">Magnesium</keyword>
<dbReference type="Proteomes" id="UP000443843">
    <property type="component" value="Unassembled WGS sequence"/>
</dbReference>
<gene>
    <name evidence="4" type="ORF">GLS40_11380</name>
</gene>
<dbReference type="InterPro" id="IPR006381">
    <property type="entry name" value="HAD-SF-IIB-MPGP"/>
</dbReference>
<dbReference type="InterPro" id="IPR023214">
    <property type="entry name" value="HAD_sf"/>
</dbReference>
<comment type="caution">
    <text evidence="4">The sequence shown here is derived from an EMBL/GenBank/DDBJ whole genome shotgun (WGS) entry which is preliminary data.</text>
</comment>
<dbReference type="GO" id="GO:0005829">
    <property type="term" value="C:cytosol"/>
    <property type="evidence" value="ECO:0007669"/>
    <property type="project" value="TreeGrafter"/>
</dbReference>
<dbReference type="Gene3D" id="3.40.50.1000">
    <property type="entry name" value="HAD superfamily/HAD-like"/>
    <property type="match status" value="1"/>
</dbReference>
<organism evidence="4 5">
    <name type="scientific">Pseudooceanicola pacificus</name>
    <dbReference type="NCBI Taxonomy" id="2676438"/>
    <lineage>
        <taxon>Bacteria</taxon>
        <taxon>Pseudomonadati</taxon>
        <taxon>Pseudomonadota</taxon>
        <taxon>Alphaproteobacteria</taxon>
        <taxon>Rhodobacterales</taxon>
        <taxon>Paracoccaceae</taxon>
        <taxon>Pseudooceanicola</taxon>
    </lineage>
</organism>
<evidence type="ECO:0000256" key="2">
    <source>
        <dbReference type="ARBA" id="ARBA00022801"/>
    </source>
</evidence>
<reference evidence="4 5" key="1">
    <citation type="submission" date="2019-11" db="EMBL/GenBank/DDBJ databases">
        <title>Pseudooceanicola pacifica sp. nov., isolated from deep-sea sediment of the Pacific Ocean.</title>
        <authorList>
            <person name="Lyu L."/>
        </authorList>
    </citation>
    <scope>NUCLEOTIDE SEQUENCE [LARGE SCALE GENOMIC DNA]</scope>
    <source>
        <strain evidence="4 5">216_PA32_1</strain>
    </source>
</reference>
<dbReference type="InterPro" id="IPR036412">
    <property type="entry name" value="HAD-like_sf"/>
</dbReference>
<dbReference type="SUPFAM" id="SSF56784">
    <property type="entry name" value="HAD-like"/>
    <property type="match status" value="1"/>
</dbReference>
<dbReference type="GO" id="GO:0051479">
    <property type="term" value="P:mannosylglycerate biosynthetic process"/>
    <property type="evidence" value="ECO:0007669"/>
    <property type="project" value="InterPro"/>
</dbReference>